<evidence type="ECO:0000256" key="5">
    <source>
        <dbReference type="ARBA" id="ARBA00022824"/>
    </source>
</evidence>
<dbReference type="PANTHER" id="PTHR10778">
    <property type="entry name" value="SOLUTE CARRIER FAMILY 35 MEMBER B"/>
    <property type="match status" value="1"/>
</dbReference>
<keyword evidence="5" id="KW-0256">Endoplasmic reticulum</keyword>
<dbReference type="AlphaFoldDB" id="A0AAJ7IUS8"/>
<keyword evidence="6 8" id="KW-1133">Transmembrane helix</keyword>
<evidence type="ECO:0000256" key="3">
    <source>
        <dbReference type="ARBA" id="ARBA00022448"/>
    </source>
</evidence>
<dbReference type="GO" id="GO:0000139">
    <property type="term" value="C:Golgi membrane"/>
    <property type="evidence" value="ECO:0007669"/>
    <property type="project" value="TreeGrafter"/>
</dbReference>
<feature type="transmembrane region" description="Helical" evidence="8">
    <location>
        <begin position="113"/>
        <end position="132"/>
    </location>
</feature>
<dbReference type="InterPro" id="IPR013657">
    <property type="entry name" value="SCL35B1-4/HUT1"/>
</dbReference>
<evidence type="ECO:0000256" key="2">
    <source>
        <dbReference type="ARBA" id="ARBA00010694"/>
    </source>
</evidence>
<dbReference type="RefSeq" id="XP_017877038.1">
    <property type="nucleotide sequence ID" value="XM_018021549.2"/>
</dbReference>
<keyword evidence="9" id="KW-1185">Reference proteome</keyword>
<dbReference type="GO" id="GO:0005460">
    <property type="term" value="F:UDP-glucose transmembrane transporter activity"/>
    <property type="evidence" value="ECO:0007669"/>
    <property type="project" value="TreeGrafter"/>
</dbReference>
<dbReference type="GO" id="GO:0005789">
    <property type="term" value="C:endoplasmic reticulum membrane"/>
    <property type="evidence" value="ECO:0007669"/>
    <property type="project" value="UniProtKB-SubCell"/>
</dbReference>
<evidence type="ECO:0000313" key="9">
    <source>
        <dbReference type="Proteomes" id="UP000694925"/>
    </source>
</evidence>
<evidence type="ECO:0000256" key="6">
    <source>
        <dbReference type="ARBA" id="ARBA00022989"/>
    </source>
</evidence>
<feature type="transmembrane region" description="Helical" evidence="8">
    <location>
        <begin position="211"/>
        <end position="234"/>
    </location>
</feature>
<keyword evidence="3" id="KW-0813">Transport</keyword>
<dbReference type="PANTHER" id="PTHR10778:SF10">
    <property type="entry name" value="SOLUTE CARRIER FAMILY 35 MEMBER B1"/>
    <property type="match status" value="1"/>
</dbReference>
<keyword evidence="7 8" id="KW-0472">Membrane</keyword>
<evidence type="ECO:0000256" key="8">
    <source>
        <dbReference type="SAM" id="Phobius"/>
    </source>
</evidence>
<feature type="transmembrane region" description="Helical" evidence="8">
    <location>
        <begin position="49"/>
        <end position="72"/>
    </location>
</feature>
<sequence>MASSATTRRFKLLFCALGIFVCYFYFGMLQEKITRGQYGDAKNGEKFTYMFSLVFVQCFVNYLFAKAGLMTIMKQQGEDTTPKLYYILSALTYLLAMVCSNMALQFVSYPTQVIGKAGKPIPVIILGVLLGNKVYPPRKYVFVFLVVTGVILFMYKDGPPKKPMDAAGQTGFGELLLLLSLTMDGITSAVQERMKGEHNTKSGHMMLNMNYWSVIFSTVAIVASGEVFQFVRFLQRYPATLWQIVTVSIAGAFGQYFIFFTIAEFGPLPCSIITTTRKLFTVLGSIIIFGHSLSTRQWLGTCIVFTGLFLDAVYGKTDRSSKKEVAK</sequence>
<dbReference type="SUPFAM" id="SSF103481">
    <property type="entry name" value="Multidrug resistance efflux transporter EmrE"/>
    <property type="match status" value="2"/>
</dbReference>
<evidence type="ECO:0000256" key="1">
    <source>
        <dbReference type="ARBA" id="ARBA00004477"/>
    </source>
</evidence>
<keyword evidence="4 8" id="KW-0812">Transmembrane</keyword>
<protein>
    <submittedName>
        <fullName evidence="10">Solute carrier family 35 member B1 isoform X1</fullName>
    </submittedName>
</protein>
<dbReference type="GeneID" id="108623203"/>
<evidence type="ECO:0000256" key="7">
    <source>
        <dbReference type="ARBA" id="ARBA00023136"/>
    </source>
</evidence>
<name>A0AAJ7IUS8_9HYME</name>
<evidence type="ECO:0000256" key="4">
    <source>
        <dbReference type="ARBA" id="ARBA00022692"/>
    </source>
</evidence>
<comment type="subcellular location">
    <subcellularLocation>
        <location evidence="1">Endoplasmic reticulum membrane</location>
        <topology evidence="1">Multi-pass membrane protein</topology>
    </subcellularLocation>
</comment>
<proteinExistence type="inferred from homology"/>
<feature type="transmembrane region" description="Helical" evidence="8">
    <location>
        <begin position="12"/>
        <end position="29"/>
    </location>
</feature>
<evidence type="ECO:0000313" key="10">
    <source>
        <dbReference type="RefSeq" id="XP_017877038.1"/>
    </source>
</evidence>
<feature type="transmembrane region" description="Helical" evidence="8">
    <location>
        <begin position="139"/>
        <end position="155"/>
    </location>
</feature>
<comment type="similarity">
    <text evidence="2">Belongs to the nucleotide-sugar transporter family. SLC35B subfamily.</text>
</comment>
<reference evidence="10" key="1">
    <citation type="submission" date="2025-08" db="UniProtKB">
        <authorList>
            <consortium name="RefSeq"/>
        </authorList>
    </citation>
    <scope>IDENTIFICATION</scope>
    <source>
        <tissue evidence="10">Whole body</tissue>
    </source>
</reference>
<dbReference type="CTD" id="42510"/>
<dbReference type="InterPro" id="IPR037185">
    <property type="entry name" value="EmrE-like"/>
</dbReference>
<organism evidence="9 10">
    <name type="scientific">Ceratina calcarata</name>
    <dbReference type="NCBI Taxonomy" id="156304"/>
    <lineage>
        <taxon>Eukaryota</taxon>
        <taxon>Metazoa</taxon>
        <taxon>Ecdysozoa</taxon>
        <taxon>Arthropoda</taxon>
        <taxon>Hexapoda</taxon>
        <taxon>Insecta</taxon>
        <taxon>Pterygota</taxon>
        <taxon>Neoptera</taxon>
        <taxon>Endopterygota</taxon>
        <taxon>Hymenoptera</taxon>
        <taxon>Apocrita</taxon>
        <taxon>Aculeata</taxon>
        <taxon>Apoidea</taxon>
        <taxon>Anthophila</taxon>
        <taxon>Apidae</taxon>
        <taxon>Ceratina</taxon>
        <taxon>Zadontomerus</taxon>
    </lineage>
</organism>
<dbReference type="GO" id="GO:0005459">
    <property type="term" value="F:UDP-galactose transmembrane transporter activity"/>
    <property type="evidence" value="ECO:0007669"/>
    <property type="project" value="TreeGrafter"/>
</dbReference>
<feature type="transmembrane region" description="Helical" evidence="8">
    <location>
        <begin position="240"/>
        <end position="263"/>
    </location>
</feature>
<feature type="transmembrane region" description="Helical" evidence="8">
    <location>
        <begin position="84"/>
        <end position="107"/>
    </location>
</feature>
<feature type="transmembrane region" description="Helical" evidence="8">
    <location>
        <begin position="275"/>
        <end position="292"/>
    </location>
</feature>
<accession>A0AAJ7IUS8</accession>
<gene>
    <name evidence="10" type="primary">LOC108623203</name>
</gene>
<dbReference type="KEGG" id="ccal:108623203"/>
<dbReference type="Pfam" id="PF08449">
    <property type="entry name" value="UAA"/>
    <property type="match status" value="1"/>
</dbReference>
<dbReference type="Proteomes" id="UP000694925">
    <property type="component" value="Unplaced"/>
</dbReference>